<keyword evidence="3" id="KW-1133">Transmembrane helix</keyword>
<evidence type="ECO:0000256" key="2">
    <source>
        <dbReference type="ARBA" id="ARBA00022692"/>
    </source>
</evidence>
<sequence>MNNKPNGKRWLIWRRMRRLYQGFRHPATPWWAKGLVILILLYGLSPVDLIPDVVPLLGWCDDLTLLLLLLWGWEKCLPEHVRLTLDKRD</sequence>
<keyword evidence="4" id="KW-0472">Membrane</keyword>
<dbReference type="KEGG" id="aeo:O23A_p1590"/>
<evidence type="ECO:0000313" key="6">
    <source>
        <dbReference type="EMBL" id="RAJ05959.1"/>
    </source>
</evidence>
<accession>A0AAX1PJA8</accession>
<organism evidence="6 7">
    <name type="scientific">Aeromonas salmonicida</name>
    <dbReference type="NCBI Taxonomy" id="645"/>
    <lineage>
        <taxon>Bacteria</taxon>
        <taxon>Pseudomonadati</taxon>
        <taxon>Pseudomonadota</taxon>
        <taxon>Gammaproteobacteria</taxon>
        <taxon>Aeromonadales</taxon>
        <taxon>Aeromonadaceae</taxon>
        <taxon>Aeromonas</taxon>
    </lineage>
</organism>
<proteinExistence type="predicted"/>
<dbReference type="Pfam" id="PF06803">
    <property type="entry name" value="DUF1232"/>
    <property type="match status" value="1"/>
</dbReference>
<feature type="domain" description="DUF1232" evidence="5">
    <location>
        <begin position="32"/>
        <end position="68"/>
    </location>
</feature>
<evidence type="ECO:0000256" key="1">
    <source>
        <dbReference type="ARBA" id="ARBA00004127"/>
    </source>
</evidence>
<comment type="subcellular location">
    <subcellularLocation>
        <location evidence="1">Endomembrane system</location>
        <topology evidence="1">Multi-pass membrane protein</topology>
    </subcellularLocation>
</comment>
<gene>
    <name evidence="6" type="ORF">DEU50_10556</name>
</gene>
<dbReference type="EMBL" id="QLLM01000005">
    <property type="protein sequence ID" value="RAJ05959.1"/>
    <property type="molecule type" value="Genomic_DNA"/>
</dbReference>
<evidence type="ECO:0000256" key="4">
    <source>
        <dbReference type="ARBA" id="ARBA00023136"/>
    </source>
</evidence>
<keyword evidence="2" id="KW-0812">Transmembrane</keyword>
<evidence type="ECO:0000259" key="5">
    <source>
        <dbReference type="Pfam" id="PF06803"/>
    </source>
</evidence>
<protein>
    <submittedName>
        <fullName evidence="6">Uncharacterized protein DUF1232</fullName>
    </submittedName>
</protein>
<name>A0AAX1PJA8_AERSA</name>
<dbReference type="Proteomes" id="UP000249422">
    <property type="component" value="Unassembled WGS sequence"/>
</dbReference>
<dbReference type="AlphaFoldDB" id="A0AAX1PJA8"/>
<dbReference type="GO" id="GO:0012505">
    <property type="term" value="C:endomembrane system"/>
    <property type="evidence" value="ECO:0007669"/>
    <property type="project" value="UniProtKB-SubCell"/>
</dbReference>
<evidence type="ECO:0000256" key="3">
    <source>
        <dbReference type="ARBA" id="ARBA00022989"/>
    </source>
</evidence>
<comment type="caution">
    <text evidence="6">The sequence shown here is derived from an EMBL/GenBank/DDBJ whole genome shotgun (WGS) entry which is preliminary data.</text>
</comment>
<reference evidence="6 7" key="1">
    <citation type="submission" date="2018-06" db="EMBL/GenBank/DDBJ databases">
        <title>Freshwater and sediment microbial communities from various areas in North America, analyzing microbe dynamics in response to fracking.</title>
        <authorList>
            <person name="Lamendella R."/>
        </authorList>
    </citation>
    <scope>NUCLEOTIDE SEQUENCE [LARGE SCALE GENOMIC DNA]</scope>
    <source>
        <strain evidence="6 7">17</strain>
    </source>
</reference>
<evidence type="ECO:0000313" key="7">
    <source>
        <dbReference type="Proteomes" id="UP000249422"/>
    </source>
</evidence>
<dbReference type="InterPro" id="IPR010652">
    <property type="entry name" value="DUF1232"/>
</dbReference>